<dbReference type="InterPro" id="IPR041588">
    <property type="entry name" value="Integrase_H2C2"/>
</dbReference>
<evidence type="ECO:0000313" key="11">
    <source>
        <dbReference type="Proteomes" id="UP001301735"/>
    </source>
</evidence>
<dbReference type="InterPro" id="IPR043128">
    <property type="entry name" value="Rev_trsase/Diguanyl_cyclase"/>
</dbReference>
<keyword evidence="6" id="KW-0695">RNA-directed DNA polymerase</keyword>
<dbReference type="Pfam" id="PF17921">
    <property type="entry name" value="Integrase_H2C2"/>
    <property type="match status" value="1"/>
</dbReference>
<dbReference type="EMBL" id="MU847443">
    <property type="protein sequence ID" value="KAK2630860.1"/>
    <property type="molecule type" value="Genomic_DNA"/>
</dbReference>
<evidence type="ECO:0000256" key="4">
    <source>
        <dbReference type="ARBA" id="ARBA00022759"/>
    </source>
</evidence>
<feature type="domain" description="Integrase catalytic" evidence="9">
    <location>
        <begin position="563"/>
        <end position="658"/>
    </location>
</feature>
<dbReference type="GO" id="GO:0003676">
    <property type="term" value="F:nucleic acid binding"/>
    <property type="evidence" value="ECO:0007669"/>
    <property type="project" value="InterPro"/>
</dbReference>
<feature type="region of interest" description="Disordered" evidence="8">
    <location>
        <begin position="853"/>
        <end position="930"/>
    </location>
</feature>
<feature type="compositionally biased region" description="Basic and acidic residues" evidence="8">
    <location>
        <begin position="853"/>
        <end position="869"/>
    </location>
</feature>
<feature type="coiled-coil region" evidence="7">
    <location>
        <begin position="1034"/>
        <end position="1082"/>
    </location>
</feature>
<feature type="compositionally biased region" description="Polar residues" evidence="8">
    <location>
        <begin position="870"/>
        <end position="880"/>
    </location>
</feature>
<gene>
    <name evidence="10" type="ORF">QOZ80_UnG0723540</name>
</gene>
<keyword evidence="3" id="KW-0540">Nuclease</keyword>
<dbReference type="InterPro" id="IPR000477">
    <property type="entry name" value="RT_dom"/>
</dbReference>
<dbReference type="Proteomes" id="UP001301735">
    <property type="component" value="Unassembled WGS sequence"/>
</dbReference>
<evidence type="ECO:0000256" key="7">
    <source>
        <dbReference type="SAM" id="Coils"/>
    </source>
</evidence>
<dbReference type="CDD" id="cd01647">
    <property type="entry name" value="RT_LTR"/>
    <property type="match status" value="1"/>
</dbReference>
<dbReference type="PANTHER" id="PTHR37984">
    <property type="entry name" value="PROTEIN CBG26694"/>
    <property type="match status" value="1"/>
</dbReference>
<keyword evidence="5" id="KW-0378">Hydrolase</keyword>
<evidence type="ECO:0000256" key="2">
    <source>
        <dbReference type="ARBA" id="ARBA00022695"/>
    </source>
</evidence>
<reference evidence="10 11" key="1">
    <citation type="submission" date="2023-05" db="EMBL/GenBank/DDBJ databases">
        <title>WGS assembly of Eleusine coracana.</title>
        <authorList>
            <person name="Jenkins J."/>
            <person name="Schmutz J."/>
            <person name="Lux T."/>
            <person name="Plott C."/>
            <person name="Mayer K."/>
            <person name="Qi P."/>
            <person name="Devos K."/>
        </authorList>
    </citation>
    <scope>NUCLEOTIDE SEQUENCE [LARGE SCALE GENOMIC DNA]</scope>
    <source>
        <tissue evidence="10">Leaves</tissue>
    </source>
</reference>
<dbReference type="PROSITE" id="PS50994">
    <property type="entry name" value="INTEGRASE"/>
    <property type="match status" value="1"/>
</dbReference>
<dbReference type="Pfam" id="PF00078">
    <property type="entry name" value="RVT_1"/>
    <property type="match status" value="1"/>
</dbReference>
<dbReference type="AlphaFoldDB" id="A0AAV9G307"/>
<name>A0AAV9G307_ELECO</name>
<evidence type="ECO:0000313" key="10">
    <source>
        <dbReference type="EMBL" id="KAK2630860.1"/>
    </source>
</evidence>
<dbReference type="SUPFAM" id="SSF53098">
    <property type="entry name" value="Ribonuclease H-like"/>
    <property type="match status" value="1"/>
</dbReference>
<evidence type="ECO:0000256" key="6">
    <source>
        <dbReference type="ARBA" id="ARBA00022918"/>
    </source>
</evidence>
<dbReference type="InterPro" id="IPR041373">
    <property type="entry name" value="RT_RNaseH"/>
</dbReference>
<evidence type="ECO:0000259" key="9">
    <source>
        <dbReference type="PROSITE" id="PS50994"/>
    </source>
</evidence>
<dbReference type="InterPro" id="IPR012337">
    <property type="entry name" value="RNaseH-like_sf"/>
</dbReference>
<dbReference type="InterPro" id="IPR001584">
    <property type="entry name" value="Integrase_cat-core"/>
</dbReference>
<dbReference type="Pfam" id="PF17917">
    <property type="entry name" value="RT_RNaseH"/>
    <property type="match status" value="1"/>
</dbReference>
<dbReference type="Gene3D" id="3.30.420.10">
    <property type="entry name" value="Ribonuclease H-like superfamily/Ribonuclease H"/>
    <property type="match status" value="2"/>
</dbReference>
<feature type="region of interest" description="Disordered" evidence="8">
    <location>
        <begin position="961"/>
        <end position="1033"/>
    </location>
</feature>
<dbReference type="InterPro" id="IPR050951">
    <property type="entry name" value="Retrovirus_Pol_polyprotein"/>
</dbReference>
<comment type="caution">
    <text evidence="10">The sequence shown here is derived from an EMBL/GenBank/DDBJ whole genome shotgun (WGS) entry which is preliminary data.</text>
</comment>
<dbReference type="FunFam" id="3.30.70.270:FF:000020">
    <property type="entry name" value="Transposon Tf2-6 polyprotein-like Protein"/>
    <property type="match status" value="1"/>
</dbReference>
<dbReference type="GO" id="GO:0003964">
    <property type="term" value="F:RNA-directed DNA polymerase activity"/>
    <property type="evidence" value="ECO:0007669"/>
    <property type="project" value="UniProtKB-KW"/>
</dbReference>
<dbReference type="Gene3D" id="1.10.340.70">
    <property type="match status" value="1"/>
</dbReference>
<keyword evidence="4" id="KW-0255">Endonuclease</keyword>
<dbReference type="InterPro" id="IPR043502">
    <property type="entry name" value="DNA/RNA_pol_sf"/>
</dbReference>
<dbReference type="GO" id="GO:0015074">
    <property type="term" value="P:DNA integration"/>
    <property type="evidence" value="ECO:0007669"/>
    <property type="project" value="InterPro"/>
</dbReference>
<proteinExistence type="predicted"/>
<protein>
    <recommendedName>
        <fullName evidence="9">Integrase catalytic domain-containing protein</fullName>
    </recommendedName>
</protein>
<dbReference type="PANTHER" id="PTHR37984:SF5">
    <property type="entry name" value="PROTEIN NYNRIN-LIKE"/>
    <property type="match status" value="1"/>
</dbReference>
<keyword evidence="11" id="KW-1185">Reference proteome</keyword>
<evidence type="ECO:0000256" key="8">
    <source>
        <dbReference type="SAM" id="MobiDB-lite"/>
    </source>
</evidence>
<dbReference type="SUPFAM" id="SSF56672">
    <property type="entry name" value="DNA/RNA polymerases"/>
    <property type="match status" value="1"/>
</dbReference>
<keyword evidence="2" id="KW-0548">Nucleotidyltransferase</keyword>
<keyword evidence="7" id="KW-0175">Coiled coil</keyword>
<dbReference type="GO" id="GO:0016787">
    <property type="term" value="F:hydrolase activity"/>
    <property type="evidence" value="ECO:0007669"/>
    <property type="project" value="UniProtKB-KW"/>
</dbReference>
<dbReference type="GO" id="GO:0004519">
    <property type="term" value="F:endonuclease activity"/>
    <property type="evidence" value="ECO:0007669"/>
    <property type="project" value="UniProtKB-KW"/>
</dbReference>
<sequence>MREVVKKEVLKLLHSGIIYPVPHSEWVSPIQVVPKKGGMTVVKNDKNELIPQRTVTGWRMCIDYRKLNKATKKDHFPLPFIDEMLERLANHSFFCFLDGYSGYHQIPIHPDDQSKTTFTCPYGTYAYRRMSFGLCNAPASFQRCMMSIFSDMIEEIMEVFMDDFSVYGKTFDHCLENLDRVLTRCQEKDLVLNWEKCHFMVREGIVLGHLVSERGIEVDKAKIEVIEQLPPPINVKGIRSFLGHAGFYRRFIKDFSKIARPLTNLLAKDAPFDFDDECLKSFHLLKNALISAPIIQPSDWKLPFEIMCDASDYAVGAVLGQTKDKKHHAIAYASKTLTGAQLNYATTKKELLAVVFAIDKFRSYLVGAKVIVYTDHAALKYLLAKKDAKPRLIRWILLLQEFDLEIKDKKGVENSVADHLSRMQVTNMQELPINDFLRDDMLLKVADSTPWYADIVNFMVTGYVPPRENRKKLAYESRRHLWDDPFLYRVCADGLLRRCIPTIEGAQIIEKCHAAPYGGHYGVYRTQAKIWQSGFYWPTMYEDTKEYIRRCRRCQKHGGISSRNAMPLTYNLQVELFDVWGIDFMGPFPRSYDCEYILVAVDYVSKWVEALPCRAADAKSARKMLYEIIFPRFGTSGQAETSNKQIKNILQKTVEEMGSGWKNKLPDALWAYRTAYKTPIGMSPFQLVYGKTCHLPVELEHKAYWAIKKWNMDSKEAGRHRMKQISELEEWREKAYHSARIYKEKTKKWHDKRIQPKEFNPGDKVLLFNSRVKLFGDGKLQSKWLGPYLVIDVATHGAVTLQDKDGNTFKASLTSSALALSGEITPANQIVPTNLDLTLAEIVEPLAIEPPLRREEERTGRTRFAERRSPSATRTSQRALSPTPACTMKTRGTSPVRRPTPDIKRPTTGALVPRKTTPTHRLHNGDPSALLPGEHLVETLWGRDGSPFGYKYRMDYIPTSPERKGRFTSTGPRTGPGKGKVLLPKLTSEDKREMEESIDSSPRKTISRFLDPPPITAEGGHYQDSGDEATGPSKAKLAQDVLLLRAENKRLANKLAEELVDRAQLEDRVQRLEEGMKDLRRGLCAKMERICSHMGEPDLYKGK</sequence>
<organism evidence="10 11">
    <name type="scientific">Eleusine coracana subsp. coracana</name>
    <dbReference type="NCBI Taxonomy" id="191504"/>
    <lineage>
        <taxon>Eukaryota</taxon>
        <taxon>Viridiplantae</taxon>
        <taxon>Streptophyta</taxon>
        <taxon>Embryophyta</taxon>
        <taxon>Tracheophyta</taxon>
        <taxon>Spermatophyta</taxon>
        <taxon>Magnoliopsida</taxon>
        <taxon>Liliopsida</taxon>
        <taxon>Poales</taxon>
        <taxon>Poaceae</taxon>
        <taxon>PACMAD clade</taxon>
        <taxon>Chloridoideae</taxon>
        <taxon>Cynodonteae</taxon>
        <taxon>Eleusininae</taxon>
        <taxon>Eleusine</taxon>
    </lineage>
</organism>
<dbReference type="InterPro" id="IPR036397">
    <property type="entry name" value="RNaseH_sf"/>
</dbReference>
<dbReference type="CDD" id="cd09274">
    <property type="entry name" value="RNase_HI_RT_Ty3"/>
    <property type="match status" value="1"/>
</dbReference>
<keyword evidence="1" id="KW-0808">Transferase</keyword>
<evidence type="ECO:0000256" key="1">
    <source>
        <dbReference type="ARBA" id="ARBA00022679"/>
    </source>
</evidence>
<dbReference type="Gene3D" id="3.10.10.10">
    <property type="entry name" value="HIV Type 1 Reverse Transcriptase, subunit A, domain 1"/>
    <property type="match status" value="1"/>
</dbReference>
<accession>A0AAV9G307</accession>
<evidence type="ECO:0000256" key="3">
    <source>
        <dbReference type="ARBA" id="ARBA00022722"/>
    </source>
</evidence>
<dbReference type="Gene3D" id="3.30.70.270">
    <property type="match status" value="2"/>
</dbReference>
<evidence type="ECO:0000256" key="5">
    <source>
        <dbReference type="ARBA" id="ARBA00022801"/>
    </source>
</evidence>